<dbReference type="SUPFAM" id="SSF51905">
    <property type="entry name" value="FAD/NAD(P)-binding domain"/>
    <property type="match status" value="1"/>
</dbReference>
<dbReference type="PRINTS" id="PR00420">
    <property type="entry name" value="RNGMNOXGNASE"/>
</dbReference>
<evidence type="ECO:0000256" key="4">
    <source>
        <dbReference type="ARBA" id="ARBA00023033"/>
    </source>
</evidence>
<dbReference type="RefSeq" id="WP_073484621.1">
    <property type="nucleotide sequence ID" value="NZ_FQVN01000005.1"/>
</dbReference>
<gene>
    <name evidence="6" type="ORF">SAMN05444320_105431</name>
</gene>
<organism evidence="6 7">
    <name type="scientific">Streptoalloteichus hindustanus</name>
    <dbReference type="NCBI Taxonomy" id="2017"/>
    <lineage>
        <taxon>Bacteria</taxon>
        <taxon>Bacillati</taxon>
        <taxon>Actinomycetota</taxon>
        <taxon>Actinomycetes</taxon>
        <taxon>Pseudonocardiales</taxon>
        <taxon>Pseudonocardiaceae</taxon>
        <taxon>Streptoalloteichus</taxon>
    </lineage>
</organism>
<name>A0A1M5FGT3_STRHI</name>
<sequence>MAINVIIIGAGLGGLTLAQGLRAAGVDVALHERDPHPFARGQGYRIHLDPEADQVLRDCLPPSVYRLYRDTTGLSHGQPLLMTEQLVLLIDADYQQRYTYREPVTDDAVVDRLTFRQALTAGLDGAIHYGKVFTRYETLDSGRVRAHFADGSTADADLLVGADGANSVVRNQLLPHAPTFDSGLRLIYGKTPLTDARRHALPDGMVGGFAIITAPRNLGMALGWYEYRDNPEQVAARLGLDVEFRDTENYLMWALTVPAENLPSDLGRAGGEALLAAARQHTGDWHPVLREIVAGVSVPSLMLLPLRTSLPVGRWPAGPVTLLGDAAHAMFPAGSGTLVALRDARLLRDTLTSAGDGAAVDAVDEYQRAMYGYAWKDVRESYHMAERLGGRPWPQS</sequence>
<keyword evidence="7" id="KW-1185">Reference proteome</keyword>
<reference evidence="6 7" key="1">
    <citation type="submission" date="2016-11" db="EMBL/GenBank/DDBJ databases">
        <authorList>
            <person name="Jaros S."/>
            <person name="Januszkiewicz K."/>
            <person name="Wedrychowicz H."/>
        </authorList>
    </citation>
    <scope>NUCLEOTIDE SEQUENCE [LARGE SCALE GENOMIC DNA]</scope>
    <source>
        <strain evidence="6 7">DSM 44523</strain>
    </source>
</reference>
<dbReference type="STRING" id="2017.SAMN05444320_105431"/>
<dbReference type="PANTHER" id="PTHR47178:SF5">
    <property type="entry name" value="FAD-BINDING DOMAIN-CONTAINING PROTEIN"/>
    <property type="match status" value="1"/>
</dbReference>
<keyword evidence="3" id="KW-0560">Oxidoreductase</keyword>
<accession>A0A1M5FGT3</accession>
<proteinExistence type="predicted"/>
<evidence type="ECO:0000313" key="6">
    <source>
        <dbReference type="EMBL" id="SHF90629.1"/>
    </source>
</evidence>
<evidence type="ECO:0000259" key="5">
    <source>
        <dbReference type="Pfam" id="PF01494"/>
    </source>
</evidence>
<dbReference type="InterPro" id="IPR002938">
    <property type="entry name" value="FAD-bd"/>
</dbReference>
<evidence type="ECO:0000256" key="3">
    <source>
        <dbReference type="ARBA" id="ARBA00023002"/>
    </source>
</evidence>
<dbReference type="Proteomes" id="UP000184501">
    <property type="component" value="Unassembled WGS sequence"/>
</dbReference>
<dbReference type="Pfam" id="PF13450">
    <property type="entry name" value="NAD_binding_8"/>
    <property type="match status" value="1"/>
</dbReference>
<protein>
    <submittedName>
        <fullName evidence="6">2-polyprenyl-6-methoxyphenol hydroxylase</fullName>
    </submittedName>
</protein>
<evidence type="ECO:0000256" key="2">
    <source>
        <dbReference type="ARBA" id="ARBA00022827"/>
    </source>
</evidence>
<evidence type="ECO:0000313" key="7">
    <source>
        <dbReference type="Proteomes" id="UP000184501"/>
    </source>
</evidence>
<dbReference type="InterPro" id="IPR036188">
    <property type="entry name" value="FAD/NAD-bd_sf"/>
</dbReference>
<dbReference type="OrthoDB" id="3322136at2"/>
<dbReference type="Gene3D" id="3.50.50.60">
    <property type="entry name" value="FAD/NAD(P)-binding domain"/>
    <property type="match status" value="1"/>
</dbReference>
<dbReference type="GO" id="GO:0071949">
    <property type="term" value="F:FAD binding"/>
    <property type="evidence" value="ECO:0007669"/>
    <property type="project" value="InterPro"/>
</dbReference>
<keyword evidence="1" id="KW-0285">Flavoprotein</keyword>
<evidence type="ECO:0000256" key="1">
    <source>
        <dbReference type="ARBA" id="ARBA00022630"/>
    </source>
</evidence>
<feature type="domain" description="FAD-binding" evidence="5">
    <location>
        <begin position="314"/>
        <end position="379"/>
    </location>
</feature>
<keyword evidence="4" id="KW-0503">Monooxygenase</keyword>
<dbReference type="AlphaFoldDB" id="A0A1M5FGT3"/>
<keyword evidence="2" id="KW-0274">FAD</keyword>
<dbReference type="PANTHER" id="PTHR47178">
    <property type="entry name" value="MONOOXYGENASE, FAD-BINDING"/>
    <property type="match status" value="1"/>
</dbReference>
<dbReference type="EMBL" id="FQVN01000005">
    <property type="protein sequence ID" value="SHF90629.1"/>
    <property type="molecule type" value="Genomic_DNA"/>
</dbReference>
<dbReference type="GO" id="GO:0004497">
    <property type="term" value="F:monooxygenase activity"/>
    <property type="evidence" value="ECO:0007669"/>
    <property type="project" value="UniProtKB-KW"/>
</dbReference>
<dbReference type="Pfam" id="PF01494">
    <property type="entry name" value="FAD_binding_3"/>
    <property type="match status" value="1"/>
</dbReference>